<dbReference type="PROSITE" id="PS01128">
    <property type="entry name" value="SHIKIMATE_KINASE"/>
    <property type="match status" value="1"/>
</dbReference>
<feature type="binding site" evidence="11">
    <location>
        <position position="75"/>
    </location>
    <ligand>
        <name>substrate</name>
    </ligand>
</feature>
<dbReference type="Proteomes" id="UP000650466">
    <property type="component" value="Unassembled WGS sequence"/>
</dbReference>
<evidence type="ECO:0000256" key="7">
    <source>
        <dbReference type="ARBA" id="ARBA00022777"/>
    </source>
</evidence>
<evidence type="ECO:0000256" key="10">
    <source>
        <dbReference type="ARBA" id="ARBA00048567"/>
    </source>
</evidence>
<dbReference type="InterPro" id="IPR000623">
    <property type="entry name" value="Shikimate_kinase/TSH1"/>
</dbReference>
<dbReference type="GO" id="GO:0000287">
    <property type="term" value="F:magnesium ion binding"/>
    <property type="evidence" value="ECO:0007669"/>
    <property type="project" value="UniProtKB-UniRule"/>
</dbReference>
<comment type="pathway">
    <text evidence="1 11">Metabolic intermediate biosynthesis; chorismate biosynthesis; chorismate from D-erythrose 4-phosphate and phosphoenolpyruvate: step 5/7.</text>
</comment>
<dbReference type="GO" id="GO:0009073">
    <property type="term" value="P:aromatic amino acid family biosynthetic process"/>
    <property type="evidence" value="ECO:0007669"/>
    <property type="project" value="UniProtKB-KW"/>
</dbReference>
<dbReference type="CDD" id="cd00464">
    <property type="entry name" value="SK"/>
    <property type="match status" value="1"/>
</dbReference>
<name>A0A926KKF7_9BACL</name>
<dbReference type="GO" id="GO:0005829">
    <property type="term" value="C:cytosol"/>
    <property type="evidence" value="ECO:0007669"/>
    <property type="project" value="TreeGrafter"/>
</dbReference>
<feature type="binding site" evidence="11">
    <location>
        <position position="135"/>
    </location>
    <ligand>
        <name>ATP</name>
        <dbReference type="ChEBI" id="CHEBI:30616"/>
    </ligand>
</feature>
<dbReference type="InterPro" id="IPR031322">
    <property type="entry name" value="Shikimate/glucono_kinase"/>
</dbReference>
<comment type="similarity">
    <text evidence="2 11">Belongs to the shikimate kinase family.</text>
</comment>
<evidence type="ECO:0000256" key="8">
    <source>
        <dbReference type="ARBA" id="ARBA00022840"/>
    </source>
</evidence>
<keyword evidence="13" id="KW-1185">Reference proteome</keyword>
<keyword evidence="11" id="KW-0460">Magnesium</keyword>
<keyword evidence="6 11" id="KW-0547">Nucleotide-binding</keyword>
<comment type="cofactor">
    <cofactor evidence="11">
        <name>Mg(2+)</name>
        <dbReference type="ChEBI" id="CHEBI:18420"/>
    </cofactor>
    <text evidence="11">Binds 1 Mg(2+) ion per subunit.</text>
</comment>
<comment type="caution">
    <text evidence="12">The sequence shown here is derived from an EMBL/GenBank/DDBJ whole genome shotgun (WGS) entry which is preliminary data.</text>
</comment>
<dbReference type="AlphaFoldDB" id="A0A926KKF7"/>
<evidence type="ECO:0000256" key="4">
    <source>
        <dbReference type="ARBA" id="ARBA00022605"/>
    </source>
</evidence>
<keyword evidence="7 11" id="KW-0418">Kinase</keyword>
<evidence type="ECO:0000256" key="1">
    <source>
        <dbReference type="ARBA" id="ARBA00004842"/>
    </source>
</evidence>
<evidence type="ECO:0000313" key="12">
    <source>
        <dbReference type="EMBL" id="MBD0379290.1"/>
    </source>
</evidence>
<keyword evidence="11" id="KW-0479">Metal-binding</keyword>
<dbReference type="EMBL" id="JACVVD010000001">
    <property type="protein sequence ID" value="MBD0379290.1"/>
    <property type="molecule type" value="Genomic_DNA"/>
</dbReference>
<evidence type="ECO:0000256" key="11">
    <source>
        <dbReference type="HAMAP-Rule" id="MF_00109"/>
    </source>
</evidence>
<feature type="binding site" evidence="11">
    <location>
        <position position="97"/>
    </location>
    <ligand>
        <name>substrate</name>
    </ligand>
</feature>
<reference evidence="12" key="1">
    <citation type="submission" date="2020-09" db="EMBL/GenBank/DDBJ databases">
        <title>Draft Genome Sequence of Paenibacillus sp. WST5.</title>
        <authorList>
            <person name="Bao Z."/>
        </authorList>
    </citation>
    <scope>NUCLEOTIDE SEQUENCE</scope>
    <source>
        <strain evidence="12">WST5</strain>
    </source>
</reference>
<gene>
    <name evidence="11" type="primary">aroK</name>
    <name evidence="12" type="ORF">ICC18_04015</name>
</gene>
<evidence type="ECO:0000313" key="13">
    <source>
        <dbReference type="Proteomes" id="UP000650466"/>
    </source>
</evidence>
<comment type="catalytic activity">
    <reaction evidence="10 11">
        <text>shikimate + ATP = 3-phosphoshikimate + ADP + H(+)</text>
        <dbReference type="Rhea" id="RHEA:13121"/>
        <dbReference type="ChEBI" id="CHEBI:15378"/>
        <dbReference type="ChEBI" id="CHEBI:30616"/>
        <dbReference type="ChEBI" id="CHEBI:36208"/>
        <dbReference type="ChEBI" id="CHEBI:145989"/>
        <dbReference type="ChEBI" id="CHEBI:456216"/>
        <dbReference type="EC" id="2.7.1.71"/>
    </reaction>
</comment>
<dbReference type="InterPro" id="IPR027417">
    <property type="entry name" value="P-loop_NTPase"/>
</dbReference>
<dbReference type="GO" id="GO:0004765">
    <property type="term" value="F:shikimate kinase activity"/>
    <property type="evidence" value="ECO:0007669"/>
    <property type="project" value="UniProtKB-UniRule"/>
</dbReference>
<feature type="binding site" evidence="11">
    <location>
        <position position="33"/>
    </location>
    <ligand>
        <name>Mg(2+)</name>
        <dbReference type="ChEBI" id="CHEBI:18420"/>
    </ligand>
</feature>
<keyword evidence="8 11" id="KW-0067">ATP-binding</keyword>
<comment type="subunit">
    <text evidence="11">Monomer.</text>
</comment>
<comment type="function">
    <text evidence="11">Catalyzes the specific phosphorylation of the 3-hydroxyl group of shikimic acid using ATP as a cosubstrate.</text>
</comment>
<keyword evidence="9 11" id="KW-0057">Aromatic amino acid biosynthesis</keyword>
<organism evidence="12 13">
    <name type="scientific">Paenibacillus sedimenti</name>
    <dbReference type="NCBI Taxonomy" id="2770274"/>
    <lineage>
        <taxon>Bacteria</taxon>
        <taxon>Bacillati</taxon>
        <taxon>Bacillota</taxon>
        <taxon>Bacilli</taxon>
        <taxon>Bacillales</taxon>
        <taxon>Paenibacillaceae</taxon>
        <taxon>Paenibacillus</taxon>
    </lineage>
</organism>
<evidence type="ECO:0000256" key="3">
    <source>
        <dbReference type="ARBA" id="ARBA00012154"/>
    </source>
</evidence>
<keyword evidence="11" id="KW-0963">Cytoplasm</keyword>
<protein>
    <recommendedName>
        <fullName evidence="3 11">Shikimate kinase</fullName>
        <shortName evidence="11">SK</shortName>
        <ecNumber evidence="3 11">2.7.1.71</ecNumber>
    </recommendedName>
</protein>
<dbReference type="PANTHER" id="PTHR21087:SF16">
    <property type="entry name" value="SHIKIMATE KINASE 1, CHLOROPLASTIC"/>
    <property type="match status" value="1"/>
</dbReference>
<evidence type="ECO:0000256" key="5">
    <source>
        <dbReference type="ARBA" id="ARBA00022679"/>
    </source>
</evidence>
<evidence type="ECO:0000256" key="6">
    <source>
        <dbReference type="ARBA" id="ARBA00022741"/>
    </source>
</evidence>
<dbReference type="PRINTS" id="PR01100">
    <property type="entry name" value="SHIKIMTKNASE"/>
</dbReference>
<dbReference type="Pfam" id="PF01202">
    <property type="entry name" value="SKI"/>
    <property type="match status" value="1"/>
</dbReference>
<dbReference type="PANTHER" id="PTHR21087">
    <property type="entry name" value="SHIKIMATE KINASE"/>
    <property type="match status" value="1"/>
</dbReference>
<sequence>MLGKFACIAYGKRGSQVTTSNIVLVGFMGTGKSTVGQKLAERLSWTFQDSDAVVEKEQQTTISELFRVHGEAHFRVLESKALEHILGQQGQILATGGGAVLAESNRACMLRHGYVVALQASPETIIQRVRSDQNRPLLQGNLEDRVYMLLEQRKHAYDFAHTTIDTTELTTDQIVEEIIVRAGLKEEGQA</sequence>
<keyword evidence="4 11" id="KW-0028">Amino-acid biosynthesis</keyword>
<feature type="binding site" evidence="11">
    <location>
        <begin position="29"/>
        <end position="34"/>
    </location>
    <ligand>
        <name>ATP</name>
        <dbReference type="ChEBI" id="CHEBI:30616"/>
    </ligand>
</feature>
<proteinExistence type="inferred from homology"/>
<dbReference type="GO" id="GO:0005524">
    <property type="term" value="F:ATP binding"/>
    <property type="evidence" value="ECO:0007669"/>
    <property type="project" value="UniProtKB-UniRule"/>
</dbReference>
<evidence type="ECO:0000256" key="2">
    <source>
        <dbReference type="ARBA" id="ARBA00006997"/>
    </source>
</evidence>
<dbReference type="GO" id="GO:0009423">
    <property type="term" value="P:chorismate biosynthetic process"/>
    <property type="evidence" value="ECO:0007669"/>
    <property type="project" value="UniProtKB-UniRule"/>
</dbReference>
<dbReference type="EC" id="2.7.1.71" evidence="3 11"/>
<dbReference type="GO" id="GO:0008652">
    <property type="term" value="P:amino acid biosynthetic process"/>
    <property type="evidence" value="ECO:0007669"/>
    <property type="project" value="UniProtKB-KW"/>
</dbReference>
<feature type="binding site" evidence="11">
    <location>
        <position position="153"/>
    </location>
    <ligand>
        <name>substrate</name>
    </ligand>
</feature>
<accession>A0A926KKF7</accession>
<dbReference type="Gene3D" id="3.40.50.300">
    <property type="entry name" value="P-loop containing nucleotide triphosphate hydrolases"/>
    <property type="match status" value="1"/>
</dbReference>
<evidence type="ECO:0000256" key="9">
    <source>
        <dbReference type="ARBA" id="ARBA00023141"/>
    </source>
</evidence>
<comment type="subcellular location">
    <subcellularLocation>
        <location evidence="11">Cytoplasm</location>
    </subcellularLocation>
</comment>
<dbReference type="InterPro" id="IPR023000">
    <property type="entry name" value="Shikimate_kinase_CS"/>
</dbReference>
<dbReference type="SUPFAM" id="SSF52540">
    <property type="entry name" value="P-loop containing nucleoside triphosphate hydrolases"/>
    <property type="match status" value="1"/>
</dbReference>
<comment type="caution">
    <text evidence="11">Lacks conserved residue(s) required for the propagation of feature annotation.</text>
</comment>
<feature type="binding site" evidence="11">
    <location>
        <position position="51"/>
    </location>
    <ligand>
        <name>substrate</name>
    </ligand>
</feature>
<keyword evidence="5 11" id="KW-0808">Transferase</keyword>
<dbReference type="HAMAP" id="MF_00109">
    <property type="entry name" value="Shikimate_kinase"/>
    <property type="match status" value="1"/>
</dbReference>